<evidence type="ECO:0000313" key="3">
    <source>
        <dbReference type="EMBL" id="GFS25459.1"/>
    </source>
</evidence>
<dbReference type="AlphaFoldDB" id="A0AAV4JRX3"/>
<gene>
    <name evidence="3" type="ORF">ElyMa_005184100</name>
</gene>
<reference evidence="3 4" key="1">
    <citation type="journal article" date="2021" name="Elife">
        <title>Chloroplast acquisition without the gene transfer in kleptoplastic sea slugs, Plakobranchus ocellatus.</title>
        <authorList>
            <person name="Maeda T."/>
            <person name="Takahashi S."/>
            <person name="Yoshida T."/>
            <person name="Shimamura S."/>
            <person name="Takaki Y."/>
            <person name="Nagai Y."/>
            <person name="Toyoda A."/>
            <person name="Suzuki Y."/>
            <person name="Arimoto A."/>
            <person name="Ishii H."/>
            <person name="Satoh N."/>
            <person name="Nishiyama T."/>
            <person name="Hasebe M."/>
            <person name="Maruyama T."/>
            <person name="Minagawa J."/>
            <person name="Obokata J."/>
            <person name="Shigenobu S."/>
        </authorList>
    </citation>
    <scope>NUCLEOTIDE SEQUENCE [LARGE SCALE GENOMIC DNA]</scope>
</reference>
<evidence type="ECO:0000259" key="2">
    <source>
        <dbReference type="Pfam" id="PF01248"/>
    </source>
</evidence>
<dbReference type="GO" id="GO:0005737">
    <property type="term" value="C:cytoplasm"/>
    <property type="evidence" value="ECO:0007669"/>
    <property type="project" value="TreeGrafter"/>
</dbReference>
<dbReference type="PANTHER" id="PTHR10411">
    <property type="entry name" value="GROWTH ARREST AND DNA DAMAGE-INDUCIBLE PROTEIN GADD45"/>
    <property type="match status" value="1"/>
</dbReference>
<evidence type="ECO:0000256" key="1">
    <source>
        <dbReference type="ARBA" id="ARBA00007361"/>
    </source>
</evidence>
<keyword evidence="4" id="KW-1185">Reference proteome</keyword>
<dbReference type="Pfam" id="PF01248">
    <property type="entry name" value="Ribosomal_L7Ae"/>
    <property type="match status" value="1"/>
</dbReference>
<comment type="similarity">
    <text evidence="1">Belongs to the GADD45 family.</text>
</comment>
<dbReference type="InterPro" id="IPR004038">
    <property type="entry name" value="Ribosomal_eL8/eL30/eS12/Gad45"/>
</dbReference>
<dbReference type="GO" id="GO:0005634">
    <property type="term" value="C:nucleus"/>
    <property type="evidence" value="ECO:0007669"/>
    <property type="project" value="InterPro"/>
</dbReference>
<feature type="domain" description="Ribosomal protein eL8/eL30/eS12/Gadd45" evidence="2">
    <location>
        <begin position="27"/>
        <end position="104"/>
    </location>
</feature>
<dbReference type="Proteomes" id="UP000762676">
    <property type="component" value="Unassembled WGS sequence"/>
</dbReference>
<sequence>MPLPETMGPENEIDPRCLKAVGLTLLKCIKQAHRKGHLICGMTACAELLQKDPETVMLCVLPEDSCNVAANIHQMLIEAFCRENFIPMMKTSEPQKMNSLINQLKGGNEIDATCILLQNAKLGPSKQDEALCQFYNDMMASPQPMPYLTLPD</sequence>
<dbReference type="EMBL" id="BMAT01010370">
    <property type="protein sequence ID" value="GFS25459.1"/>
    <property type="molecule type" value="Genomic_DNA"/>
</dbReference>
<dbReference type="Gene3D" id="3.30.1330.30">
    <property type="match status" value="1"/>
</dbReference>
<accession>A0AAV4JRX3</accession>
<name>A0AAV4JRX3_9GAST</name>
<comment type="caution">
    <text evidence="3">The sequence shown here is derived from an EMBL/GenBank/DDBJ whole genome shotgun (WGS) entry which is preliminary data.</text>
</comment>
<protein>
    <submittedName>
        <fullName evidence="3">Growth arrest and DNA damage-inducible protein GADD45 gamma-like</fullName>
    </submittedName>
</protein>
<proteinExistence type="inferred from homology"/>
<dbReference type="PANTHER" id="PTHR10411:SF8">
    <property type="entry name" value="FI09246P"/>
    <property type="match status" value="1"/>
</dbReference>
<dbReference type="InterPro" id="IPR024824">
    <property type="entry name" value="GADD45"/>
</dbReference>
<organism evidence="3 4">
    <name type="scientific">Elysia marginata</name>
    <dbReference type="NCBI Taxonomy" id="1093978"/>
    <lineage>
        <taxon>Eukaryota</taxon>
        <taxon>Metazoa</taxon>
        <taxon>Spiralia</taxon>
        <taxon>Lophotrochozoa</taxon>
        <taxon>Mollusca</taxon>
        <taxon>Gastropoda</taxon>
        <taxon>Heterobranchia</taxon>
        <taxon>Euthyneura</taxon>
        <taxon>Panpulmonata</taxon>
        <taxon>Sacoglossa</taxon>
        <taxon>Placobranchoidea</taxon>
        <taxon>Plakobranchidae</taxon>
        <taxon>Elysia</taxon>
    </lineage>
</organism>
<evidence type="ECO:0000313" key="4">
    <source>
        <dbReference type="Proteomes" id="UP000762676"/>
    </source>
</evidence>
<dbReference type="GO" id="GO:0051726">
    <property type="term" value="P:regulation of cell cycle"/>
    <property type="evidence" value="ECO:0007669"/>
    <property type="project" value="InterPro"/>
</dbReference>
<dbReference type="InterPro" id="IPR029064">
    <property type="entry name" value="Ribosomal_eL30-like_sf"/>
</dbReference>